<dbReference type="PANTHER" id="PTHR46268:SF6">
    <property type="entry name" value="UNIVERSAL STRESS PROTEIN UP12"/>
    <property type="match status" value="1"/>
</dbReference>
<accession>A0ABD5RP25</accession>
<organism evidence="3 4">
    <name type="scientific">Halomarina salina</name>
    <dbReference type="NCBI Taxonomy" id="1872699"/>
    <lineage>
        <taxon>Archaea</taxon>
        <taxon>Methanobacteriati</taxon>
        <taxon>Methanobacteriota</taxon>
        <taxon>Stenosarchaea group</taxon>
        <taxon>Halobacteria</taxon>
        <taxon>Halobacteriales</taxon>
        <taxon>Natronomonadaceae</taxon>
        <taxon>Halomarina</taxon>
    </lineage>
</organism>
<dbReference type="CDD" id="cd00293">
    <property type="entry name" value="USP-like"/>
    <property type="match status" value="2"/>
</dbReference>
<dbReference type="InterPro" id="IPR014729">
    <property type="entry name" value="Rossmann-like_a/b/a_fold"/>
</dbReference>
<name>A0ABD5RP25_9EURY</name>
<dbReference type="PRINTS" id="PR01438">
    <property type="entry name" value="UNVRSLSTRESS"/>
</dbReference>
<dbReference type="PANTHER" id="PTHR46268">
    <property type="entry name" value="STRESS RESPONSE PROTEIN NHAX"/>
    <property type="match status" value="1"/>
</dbReference>
<comment type="similarity">
    <text evidence="1">Belongs to the universal stress protein A family.</text>
</comment>
<dbReference type="AlphaFoldDB" id="A0ABD5RP25"/>
<evidence type="ECO:0000313" key="4">
    <source>
        <dbReference type="Proteomes" id="UP001596099"/>
    </source>
</evidence>
<evidence type="ECO:0000256" key="1">
    <source>
        <dbReference type="ARBA" id="ARBA00008791"/>
    </source>
</evidence>
<comment type="caution">
    <text evidence="3">The sequence shown here is derived from an EMBL/GenBank/DDBJ whole genome shotgun (WGS) entry which is preliminary data.</text>
</comment>
<protein>
    <submittedName>
        <fullName evidence="3">Universal stress protein</fullName>
    </submittedName>
</protein>
<evidence type="ECO:0000259" key="2">
    <source>
        <dbReference type="Pfam" id="PF00582"/>
    </source>
</evidence>
<gene>
    <name evidence="3" type="ORF">ACFPYI_11930</name>
</gene>
<evidence type="ECO:0000313" key="3">
    <source>
        <dbReference type="EMBL" id="MFC5972039.1"/>
    </source>
</evidence>
<dbReference type="RefSeq" id="WP_247415005.1">
    <property type="nucleotide sequence ID" value="NZ_JALLGW010000001.1"/>
</dbReference>
<dbReference type="EMBL" id="JBHSQH010000001">
    <property type="protein sequence ID" value="MFC5972039.1"/>
    <property type="molecule type" value="Genomic_DNA"/>
</dbReference>
<reference evidence="3 4" key="1">
    <citation type="journal article" date="2019" name="Int. J. Syst. Evol. Microbiol.">
        <title>The Global Catalogue of Microorganisms (GCM) 10K type strain sequencing project: providing services to taxonomists for standard genome sequencing and annotation.</title>
        <authorList>
            <consortium name="The Broad Institute Genomics Platform"/>
            <consortium name="The Broad Institute Genome Sequencing Center for Infectious Disease"/>
            <person name="Wu L."/>
            <person name="Ma J."/>
        </authorList>
    </citation>
    <scope>NUCLEOTIDE SEQUENCE [LARGE SCALE GENOMIC DNA]</scope>
    <source>
        <strain evidence="3 4">CGMCC 1.12543</strain>
    </source>
</reference>
<keyword evidence="4" id="KW-1185">Reference proteome</keyword>
<dbReference type="InterPro" id="IPR006016">
    <property type="entry name" value="UspA"/>
</dbReference>
<proteinExistence type="inferred from homology"/>
<feature type="domain" description="UspA" evidence="2">
    <location>
        <begin position="162"/>
        <end position="293"/>
    </location>
</feature>
<feature type="domain" description="UspA" evidence="2">
    <location>
        <begin position="3"/>
        <end position="145"/>
    </location>
</feature>
<dbReference type="Proteomes" id="UP001596099">
    <property type="component" value="Unassembled WGS sequence"/>
</dbReference>
<dbReference type="SUPFAM" id="SSF52402">
    <property type="entry name" value="Adenine nucleotide alpha hydrolases-like"/>
    <property type="match status" value="2"/>
</dbReference>
<dbReference type="InterPro" id="IPR006015">
    <property type="entry name" value="Universal_stress_UspA"/>
</dbReference>
<dbReference type="Pfam" id="PF00582">
    <property type="entry name" value="Usp"/>
    <property type="match status" value="2"/>
</dbReference>
<sequence>MTYDTILIPTDGSTETTPAFEHGLAIAERFDASVHALYVVDLGYSEAEFPDDDAWRSVYEDAEREANAALDDLALLAQERSPTISVVRSIRHGHPAQVVLDTIEETATDLVVMGPRRTSRIRRLFVGSTTERVVRASPVPVLTLRAESDETATERGDPTTEYADILVATDGSPGSARAVEHAVALAAEYEATLHAISVVERRYARSSFREFVEDEGYRALRSVLDRAAEAGVHVRTELVEGVPHEAIVEYVADHGVDLVVVGTHGRTGLDRLVLGSVAAHVVQTASVPVVTVPSAAHSDAGTA</sequence>
<dbReference type="Gene3D" id="3.40.50.620">
    <property type="entry name" value="HUPs"/>
    <property type="match status" value="2"/>
</dbReference>